<dbReference type="SMART" id="SM00849">
    <property type="entry name" value="Lactamase_B"/>
    <property type="match status" value="1"/>
</dbReference>
<reference evidence="2 3" key="1">
    <citation type="journal article" date="2016" name="Nat. Commun.">
        <title>Thousands of microbial genomes shed light on interconnected biogeochemical processes in an aquifer system.</title>
        <authorList>
            <person name="Anantharaman K."/>
            <person name="Brown C.T."/>
            <person name="Hug L.A."/>
            <person name="Sharon I."/>
            <person name="Castelle C.J."/>
            <person name="Probst A.J."/>
            <person name="Thomas B.C."/>
            <person name="Singh A."/>
            <person name="Wilkins M.J."/>
            <person name="Karaoz U."/>
            <person name="Brodie E.L."/>
            <person name="Williams K.H."/>
            <person name="Hubbard S.S."/>
            <person name="Banfield J.F."/>
        </authorList>
    </citation>
    <scope>NUCLEOTIDE SEQUENCE [LARGE SCALE GENOMIC DNA]</scope>
</reference>
<dbReference type="EMBL" id="MFGB01000005">
    <property type="protein sequence ID" value="OGF27960.1"/>
    <property type="molecule type" value="Genomic_DNA"/>
</dbReference>
<dbReference type="PANTHER" id="PTHR46018">
    <property type="entry name" value="ZINC PHOSPHODIESTERASE ELAC PROTEIN 1"/>
    <property type="match status" value="1"/>
</dbReference>
<feature type="domain" description="Metallo-beta-lactamase" evidence="1">
    <location>
        <begin position="18"/>
        <end position="220"/>
    </location>
</feature>
<dbReference type="SUPFAM" id="SSF56281">
    <property type="entry name" value="Metallo-hydrolase/oxidoreductase"/>
    <property type="match status" value="1"/>
</dbReference>
<dbReference type="CDD" id="cd16272">
    <property type="entry name" value="RNaseZ_MBL-fold"/>
    <property type="match status" value="1"/>
</dbReference>
<evidence type="ECO:0000313" key="3">
    <source>
        <dbReference type="Proteomes" id="UP000178367"/>
    </source>
</evidence>
<dbReference type="PANTHER" id="PTHR46018:SF2">
    <property type="entry name" value="ZINC PHOSPHODIESTERASE ELAC PROTEIN 1"/>
    <property type="match status" value="1"/>
</dbReference>
<dbReference type="AlphaFoldDB" id="A0A1F5SMP1"/>
<accession>A0A1F5SMP1</accession>
<dbReference type="Gene3D" id="3.60.15.10">
    <property type="entry name" value="Ribonuclease Z/Hydroxyacylglutathione hydrolase-like"/>
    <property type="match status" value="1"/>
</dbReference>
<dbReference type="InterPro" id="IPR036866">
    <property type="entry name" value="RibonucZ/Hydroxyglut_hydro"/>
</dbReference>
<evidence type="ECO:0000313" key="2">
    <source>
        <dbReference type="EMBL" id="OGF27960.1"/>
    </source>
</evidence>
<name>A0A1F5SMP1_9BACT</name>
<evidence type="ECO:0000259" key="1">
    <source>
        <dbReference type="SMART" id="SM00849"/>
    </source>
</evidence>
<dbReference type="STRING" id="1797994.A2227_05130"/>
<comment type="caution">
    <text evidence="2">The sequence shown here is derived from an EMBL/GenBank/DDBJ whole genome shotgun (WGS) entry which is preliminary data.</text>
</comment>
<dbReference type="Proteomes" id="UP000178367">
    <property type="component" value="Unassembled WGS sequence"/>
</dbReference>
<sequence length="250" mass="28507">MKLTVLGSGTLFLTPKRFPSAFLLEHENKKILLDCGFGAIARLSEASIDHRDIGAILISHFHTDHFGDCFNLIHSRWVGDCYEGRKNRKIVIAGPQTIERRFKEWRRIFWPEPKEHHPVEFREGTVVFRTGGISVKTFPVFHVPWFKSVGYVIKAGGKKLVYPGDIGSEKSLSCLSEAARNADLLIIEAGYPKPTPNHFSLDRLDRIMKIANVKKALICHLKESDEIRVKEYAKTRKKCIIAEDKLNLKL</sequence>
<gene>
    <name evidence="2" type="ORF">A2227_05130</name>
</gene>
<dbReference type="Pfam" id="PF23023">
    <property type="entry name" value="Anti-Pycsar_Apyc1"/>
    <property type="match status" value="1"/>
</dbReference>
<dbReference type="GO" id="GO:0042781">
    <property type="term" value="F:3'-tRNA processing endoribonuclease activity"/>
    <property type="evidence" value="ECO:0007669"/>
    <property type="project" value="TreeGrafter"/>
</dbReference>
<dbReference type="InterPro" id="IPR001279">
    <property type="entry name" value="Metallo-B-lactamas"/>
</dbReference>
<organism evidence="2 3">
    <name type="scientific">Candidatus Falkowbacteria bacterium RIFOXYA2_FULL_47_19</name>
    <dbReference type="NCBI Taxonomy" id="1797994"/>
    <lineage>
        <taxon>Bacteria</taxon>
        <taxon>Candidatus Falkowiibacteriota</taxon>
    </lineage>
</organism>
<protein>
    <recommendedName>
        <fullName evidence="1">Metallo-beta-lactamase domain-containing protein</fullName>
    </recommendedName>
</protein>
<proteinExistence type="predicted"/>